<dbReference type="OrthoDB" id="9811174at2"/>
<evidence type="ECO:0000259" key="3">
    <source>
        <dbReference type="PROSITE" id="PS50937"/>
    </source>
</evidence>
<comment type="caution">
    <text evidence="4">The sequence shown here is derived from an EMBL/GenBank/DDBJ whole genome shotgun (WGS) entry which is preliminary data.</text>
</comment>
<protein>
    <recommendedName>
        <fullName evidence="3">HTH merR-type domain-containing protein</fullName>
    </recommendedName>
</protein>
<reference evidence="4 5" key="1">
    <citation type="submission" date="2019-01" db="EMBL/GenBank/DDBJ databases">
        <title>Draft genome sequence of Dictyobacter sp. Uno17.</title>
        <authorList>
            <person name="Wang C.M."/>
            <person name="Zheng Y."/>
            <person name="Sakai Y."/>
            <person name="Abe K."/>
            <person name="Yokota A."/>
            <person name="Yabe S."/>
        </authorList>
    </citation>
    <scope>NUCLEOTIDE SEQUENCE [LARGE SCALE GENOMIC DNA]</scope>
    <source>
        <strain evidence="4 5">Uno17</strain>
    </source>
</reference>
<evidence type="ECO:0000313" key="5">
    <source>
        <dbReference type="Proteomes" id="UP000322530"/>
    </source>
</evidence>
<dbReference type="CDD" id="cd01109">
    <property type="entry name" value="HTH_YyaN"/>
    <property type="match status" value="1"/>
</dbReference>
<keyword evidence="1" id="KW-0238">DNA-binding</keyword>
<gene>
    <name evidence="4" type="ORF">KDI_47500</name>
</gene>
<evidence type="ECO:0000313" key="4">
    <source>
        <dbReference type="EMBL" id="GCF11186.1"/>
    </source>
</evidence>
<dbReference type="RefSeq" id="WP_149404031.1">
    <property type="nucleotide sequence ID" value="NZ_BIXY01000098.1"/>
</dbReference>
<dbReference type="GO" id="GO:0003700">
    <property type="term" value="F:DNA-binding transcription factor activity"/>
    <property type="evidence" value="ECO:0007669"/>
    <property type="project" value="InterPro"/>
</dbReference>
<dbReference type="InterPro" id="IPR000551">
    <property type="entry name" value="MerR-type_HTH_dom"/>
</dbReference>
<organism evidence="4 5">
    <name type="scientific">Dictyobacter arantiisoli</name>
    <dbReference type="NCBI Taxonomy" id="2014874"/>
    <lineage>
        <taxon>Bacteria</taxon>
        <taxon>Bacillati</taxon>
        <taxon>Chloroflexota</taxon>
        <taxon>Ktedonobacteria</taxon>
        <taxon>Ktedonobacterales</taxon>
        <taxon>Dictyobacteraceae</taxon>
        <taxon>Dictyobacter</taxon>
    </lineage>
</organism>
<dbReference type="InterPro" id="IPR009061">
    <property type="entry name" value="DNA-bd_dom_put_sf"/>
</dbReference>
<keyword evidence="2" id="KW-0175">Coiled coil</keyword>
<dbReference type="GO" id="GO:0003677">
    <property type="term" value="F:DNA binding"/>
    <property type="evidence" value="ECO:0007669"/>
    <property type="project" value="UniProtKB-KW"/>
</dbReference>
<dbReference type="PANTHER" id="PTHR30204:SF98">
    <property type="entry name" value="HTH-TYPE TRANSCRIPTIONAL REGULATOR ADHR"/>
    <property type="match status" value="1"/>
</dbReference>
<accession>A0A5A5TJ83</accession>
<dbReference type="PRINTS" id="PR00040">
    <property type="entry name" value="HTHMERR"/>
</dbReference>
<dbReference type="Proteomes" id="UP000322530">
    <property type="component" value="Unassembled WGS sequence"/>
</dbReference>
<feature type="coiled-coil region" evidence="2">
    <location>
        <begin position="99"/>
        <end position="136"/>
    </location>
</feature>
<dbReference type="SUPFAM" id="SSF46955">
    <property type="entry name" value="Putative DNA-binding domain"/>
    <property type="match status" value="1"/>
</dbReference>
<dbReference type="PROSITE" id="PS50937">
    <property type="entry name" value="HTH_MERR_2"/>
    <property type="match status" value="1"/>
</dbReference>
<name>A0A5A5TJ83_9CHLR</name>
<dbReference type="SMART" id="SM00422">
    <property type="entry name" value="HTH_MERR"/>
    <property type="match status" value="1"/>
</dbReference>
<evidence type="ECO:0000256" key="1">
    <source>
        <dbReference type="ARBA" id="ARBA00023125"/>
    </source>
</evidence>
<dbReference type="InterPro" id="IPR047057">
    <property type="entry name" value="MerR_fam"/>
</dbReference>
<feature type="domain" description="HTH merR-type" evidence="3">
    <location>
        <begin position="4"/>
        <end position="73"/>
    </location>
</feature>
<sequence>MDKELPIQQVAAKTGLSIHTLRYYERLGLMASIHRLPNGHRRYSEDDLEWIDFLKCLRSTAMPVAEMQRFAEITRQGESTVRERRELLEAHQHTLSLALQEMQQTLAIIEAKIAHYRSLERKHHDAEKIVDEQQSTMKESKR</sequence>
<dbReference type="PANTHER" id="PTHR30204">
    <property type="entry name" value="REDOX-CYCLING DRUG-SENSING TRANSCRIPTIONAL ACTIVATOR SOXR"/>
    <property type="match status" value="1"/>
</dbReference>
<dbReference type="Pfam" id="PF13411">
    <property type="entry name" value="MerR_1"/>
    <property type="match status" value="1"/>
</dbReference>
<evidence type="ECO:0000256" key="2">
    <source>
        <dbReference type="SAM" id="Coils"/>
    </source>
</evidence>
<dbReference type="AlphaFoldDB" id="A0A5A5TJ83"/>
<keyword evidence="5" id="KW-1185">Reference proteome</keyword>
<dbReference type="Gene3D" id="1.10.1660.10">
    <property type="match status" value="1"/>
</dbReference>
<dbReference type="EMBL" id="BIXY01000098">
    <property type="protein sequence ID" value="GCF11186.1"/>
    <property type="molecule type" value="Genomic_DNA"/>
</dbReference>
<proteinExistence type="predicted"/>